<dbReference type="CDD" id="cd00038">
    <property type="entry name" value="CAP_ED"/>
    <property type="match status" value="1"/>
</dbReference>
<dbReference type="InterPro" id="IPR000595">
    <property type="entry name" value="cNMP-bd_dom"/>
</dbReference>
<sequence>MKKINVKKGAVLQRKGDISSRVYLVESGLLRSYTIDEKGKEHIFMFGPEHWLVADSCEPNTPCQLFIDAIEDTIINIALKEDLLKEGPDLNALLRRLNTMQNRIIMLMSSNAKERYEHFIKTYPNIIQRVPLKMVASYLGITPEALSRVRHDLSLEK</sequence>
<feature type="domain" description="Cyclic nucleotide-binding" evidence="1">
    <location>
        <begin position="4"/>
        <end position="73"/>
    </location>
</feature>
<evidence type="ECO:0000259" key="1">
    <source>
        <dbReference type="Pfam" id="PF00027"/>
    </source>
</evidence>
<dbReference type="InterPro" id="IPR018490">
    <property type="entry name" value="cNMP-bd_dom_sf"/>
</dbReference>
<protein>
    <submittedName>
        <fullName evidence="2">cAMP-binding domain of CRP or a regulatory subunit of cAMP-dependent protein kinases</fullName>
    </submittedName>
</protein>
<evidence type="ECO:0000313" key="2">
    <source>
        <dbReference type="EMBL" id="SFR76920.1"/>
    </source>
</evidence>
<dbReference type="GO" id="GO:0016301">
    <property type="term" value="F:kinase activity"/>
    <property type="evidence" value="ECO:0007669"/>
    <property type="project" value="UniProtKB-KW"/>
</dbReference>
<dbReference type="Gene3D" id="2.60.120.10">
    <property type="entry name" value="Jelly Rolls"/>
    <property type="match status" value="1"/>
</dbReference>
<organism evidence="2 3">
    <name type="scientific">Maribacter stanieri</name>
    <dbReference type="NCBI Taxonomy" id="440514"/>
    <lineage>
        <taxon>Bacteria</taxon>
        <taxon>Pseudomonadati</taxon>
        <taxon>Bacteroidota</taxon>
        <taxon>Flavobacteriia</taxon>
        <taxon>Flavobacteriales</taxon>
        <taxon>Flavobacteriaceae</taxon>
        <taxon>Maribacter</taxon>
    </lineage>
</organism>
<evidence type="ECO:0000313" key="3">
    <source>
        <dbReference type="Proteomes" id="UP000199462"/>
    </source>
</evidence>
<proteinExistence type="predicted"/>
<keyword evidence="3" id="KW-1185">Reference proteome</keyword>
<dbReference type="AlphaFoldDB" id="A0A1I6JEA6"/>
<keyword evidence="2" id="KW-0418">Kinase</keyword>
<name>A0A1I6JEA6_9FLAO</name>
<gene>
    <name evidence="2" type="ORF">SAMN04488010_2611</name>
</gene>
<keyword evidence="2" id="KW-0808">Transferase</keyword>
<accession>A0A1I6JEA6</accession>
<dbReference type="RefSeq" id="WP_091903412.1">
    <property type="nucleotide sequence ID" value="NZ_FOYX01000002.1"/>
</dbReference>
<dbReference type="EMBL" id="FOYX01000002">
    <property type="protein sequence ID" value="SFR76920.1"/>
    <property type="molecule type" value="Genomic_DNA"/>
</dbReference>
<reference evidence="3" key="1">
    <citation type="submission" date="2016-10" db="EMBL/GenBank/DDBJ databases">
        <authorList>
            <person name="Varghese N."/>
            <person name="Submissions S."/>
        </authorList>
    </citation>
    <scope>NUCLEOTIDE SEQUENCE [LARGE SCALE GENOMIC DNA]</scope>
    <source>
        <strain evidence="3">DSM 19891</strain>
    </source>
</reference>
<dbReference type="Pfam" id="PF00027">
    <property type="entry name" value="cNMP_binding"/>
    <property type="match status" value="1"/>
</dbReference>
<dbReference type="SUPFAM" id="SSF51206">
    <property type="entry name" value="cAMP-binding domain-like"/>
    <property type="match status" value="1"/>
</dbReference>
<dbReference type="Proteomes" id="UP000199462">
    <property type="component" value="Unassembled WGS sequence"/>
</dbReference>
<dbReference type="InterPro" id="IPR014710">
    <property type="entry name" value="RmlC-like_jellyroll"/>
</dbReference>
<dbReference type="STRING" id="440514.SAMN04488010_2611"/>